<dbReference type="AlphaFoldDB" id="A0A7D5H0P4"/>
<gene>
    <name evidence="1" type="ORF">HWQ56_14485</name>
</gene>
<dbReference type="EMBL" id="CP056030">
    <property type="protein sequence ID" value="QKZ04927.1"/>
    <property type="molecule type" value="Genomic_DNA"/>
</dbReference>
<accession>A0A7D5H0P4</accession>
<dbReference type="KEGG" id="pez:HWQ56_14485"/>
<organism evidence="1 2">
    <name type="scientific">Pseudomonas eucalypticola</name>
    <dbReference type="NCBI Taxonomy" id="2599595"/>
    <lineage>
        <taxon>Bacteria</taxon>
        <taxon>Pseudomonadati</taxon>
        <taxon>Pseudomonadota</taxon>
        <taxon>Gammaproteobacteria</taxon>
        <taxon>Pseudomonadales</taxon>
        <taxon>Pseudomonadaceae</taxon>
        <taxon>Pseudomonas</taxon>
    </lineage>
</organism>
<proteinExistence type="predicted"/>
<name>A0A7D5H0P4_9PSED</name>
<protein>
    <submittedName>
        <fullName evidence="1">Uncharacterized protein</fullName>
    </submittedName>
</protein>
<evidence type="ECO:0000313" key="2">
    <source>
        <dbReference type="Proteomes" id="UP000509568"/>
    </source>
</evidence>
<sequence>MPVNRVTPALWTMILDAQGAALLTPAGARNFLVGSGDDHAIDVFTGRERETRVRVPRLAFEQTLAFLATGGHVGDENALAVQSSSDPRSAGPLCRAARLRANGTLGARVITYVLPLLEYCDVVGIDRMRMPSATWLET</sequence>
<keyword evidence="2" id="KW-1185">Reference proteome</keyword>
<evidence type="ECO:0000313" key="1">
    <source>
        <dbReference type="EMBL" id="QKZ04927.1"/>
    </source>
</evidence>
<dbReference type="RefSeq" id="WP_176570934.1">
    <property type="nucleotide sequence ID" value="NZ_CP056030.1"/>
</dbReference>
<dbReference type="Proteomes" id="UP000509568">
    <property type="component" value="Chromosome"/>
</dbReference>
<reference evidence="1 2" key="1">
    <citation type="submission" date="2020-06" db="EMBL/GenBank/DDBJ databases">
        <title>Pseudomonas eucalypticola sp. nov., an endophyte of Eucalyptus dunnii leaves with biocontrol ability of eucalyptus leaf blight.</title>
        <authorList>
            <person name="Liu Y."/>
            <person name="Song Z."/>
            <person name="Zeng H."/>
            <person name="Lu M."/>
            <person name="Wang X."/>
            <person name="Lian X."/>
            <person name="Zhang Q."/>
        </authorList>
    </citation>
    <scope>NUCLEOTIDE SEQUENCE [LARGE SCALE GENOMIC DNA]</scope>
    <source>
        <strain evidence="1 2">NP-1</strain>
    </source>
</reference>